<evidence type="ECO:0000313" key="4">
    <source>
        <dbReference type="Proteomes" id="UP000230233"/>
    </source>
</evidence>
<evidence type="ECO:0000256" key="2">
    <source>
        <dbReference type="SAM" id="SignalP"/>
    </source>
</evidence>
<feature type="compositionally biased region" description="Pro residues" evidence="1">
    <location>
        <begin position="187"/>
        <end position="213"/>
    </location>
</feature>
<accession>A0A2G5VCJ6</accession>
<feature type="compositionally biased region" description="Pro residues" evidence="1">
    <location>
        <begin position="220"/>
        <end position="233"/>
    </location>
</feature>
<protein>
    <submittedName>
        <fullName evidence="3">Uncharacterized protein</fullName>
    </submittedName>
</protein>
<sequence>MLLHPTIFLIGCSLASFISPQYVNSYRYGYAVNDPDGSGNGNSGSSNSGNSNSGNQNTGSQNSVFSGQIEGNSGNSGYVTGNNGQTGGQIVKLGPNGKLLITNCNVCRLCCIGKNVTYEIENVTDERKIDNDNNNNGGSNQYPLVPGYVTPGATPPTNPWSPTTPGAVPPSPTTAGNPETSTVPRFGPYPPSPPPKDQNPRYPYPYYPTPPNPVEQYATAPPPTTVPPPPPCVPTTTTEAPTTTTTSTTTTPRPPCIYTAPPTQPTQPTTLPTATYPTIPTNGYATSPSGYPTAPPPTQTTVIPEYPVPEWPTTAPQPTTTPGAEIPPGPNGECCYIDLRTIQAIVSCGAFGGSQKGCCSKSCSSQSTPQIQRQIQINFQLLSRYFGQIPTRISCTNAVKFGIVESRDIDGVCPPTYTSFPPVELPEDEQPTTVITPGPEVVIPTNGPSDAYVVPKSSVAAASVLTVILATVLCL</sequence>
<feature type="region of interest" description="Disordered" evidence="1">
    <location>
        <begin position="128"/>
        <end position="255"/>
    </location>
</feature>
<dbReference type="Proteomes" id="UP000230233">
    <property type="component" value="Chromosome II"/>
</dbReference>
<feature type="chain" id="PRO_5013566305" evidence="2">
    <location>
        <begin position="26"/>
        <end position="475"/>
    </location>
</feature>
<feature type="compositionally biased region" description="Polar residues" evidence="1">
    <location>
        <begin position="64"/>
        <end position="80"/>
    </location>
</feature>
<feature type="compositionally biased region" description="Polar residues" evidence="1">
    <location>
        <begin position="173"/>
        <end position="182"/>
    </location>
</feature>
<dbReference type="OrthoDB" id="5877900at2759"/>
<reference evidence="4" key="1">
    <citation type="submission" date="2017-10" db="EMBL/GenBank/DDBJ databases">
        <title>Rapid genome shrinkage in a self-fertile nematode reveals novel sperm competition proteins.</title>
        <authorList>
            <person name="Yin D."/>
            <person name="Schwarz E.M."/>
            <person name="Thomas C.G."/>
            <person name="Felde R.L."/>
            <person name="Korf I.F."/>
            <person name="Cutter A.D."/>
            <person name="Schartner C.M."/>
            <person name="Ralston E.J."/>
            <person name="Meyer B.J."/>
            <person name="Haag E.S."/>
        </authorList>
    </citation>
    <scope>NUCLEOTIDE SEQUENCE [LARGE SCALE GENOMIC DNA]</scope>
    <source>
        <strain evidence="4">JU1422</strain>
    </source>
</reference>
<dbReference type="STRING" id="1611254.A0A2G5VCJ6"/>
<evidence type="ECO:0000256" key="1">
    <source>
        <dbReference type="SAM" id="MobiDB-lite"/>
    </source>
</evidence>
<proteinExistence type="predicted"/>
<keyword evidence="2" id="KW-0732">Signal</keyword>
<evidence type="ECO:0000313" key="3">
    <source>
        <dbReference type="EMBL" id="PIC49478.1"/>
    </source>
</evidence>
<feature type="compositionally biased region" description="Low complexity" evidence="1">
    <location>
        <begin position="43"/>
        <end position="63"/>
    </location>
</feature>
<comment type="caution">
    <text evidence="3">The sequence shown here is derived from an EMBL/GenBank/DDBJ whole genome shotgun (WGS) entry which is preliminary data.</text>
</comment>
<dbReference type="EMBL" id="PDUG01000002">
    <property type="protein sequence ID" value="PIC49478.1"/>
    <property type="molecule type" value="Genomic_DNA"/>
</dbReference>
<dbReference type="AlphaFoldDB" id="A0A2G5VCJ6"/>
<feature type="signal peptide" evidence="2">
    <location>
        <begin position="1"/>
        <end position="25"/>
    </location>
</feature>
<name>A0A2G5VCJ6_9PELO</name>
<keyword evidence="4" id="KW-1185">Reference proteome</keyword>
<organism evidence="3 4">
    <name type="scientific">Caenorhabditis nigoni</name>
    <dbReference type="NCBI Taxonomy" id="1611254"/>
    <lineage>
        <taxon>Eukaryota</taxon>
        <taxon>Metazoa</taxon>
        <taxon>Ecdysozoa</taxon>
        <taxon>Nematoda</taxon>
        <taxon>Chromadorea</taxon>
        <taxon>Rhabditida</taxon>
        <taxon>Rhabditina</taxon>
        <taxon>Rhabditomorpha</taxon>
        <taxon>Rhabditoidea</taxon>
        <taxon>Rhabditidae</taxon>
        <taxon>Peloderinae</taxon>
        <taxon>Caenorhabditis</taxon>
    </lineage>
</organism>
<gene>
    <name evidence="3" type="primary">Cnig_chr_II.g8073</name>
    <name evidence="3" type="ORF">B9Z55_008073</name>
</gene>
<feature type="region of interest" description="Disordered" evidence="1">
    <location>
        <begin position="37"/>
        <end position="80"/>
    </location>
</feature>
<feature type="compositionally biased region" description="Low complexity" evidence="1">
    <location>
        <begin position="234"/>
        <end position="255"/>
    </location>
</feature>